<dbReference type="Proteomes" id="UP001058330">
    <property type="component" value="Plasmid pHl5678-2"/>
</dbReference>
<dbReference type="InterPro" id="IPR050738">
    <property type="entry name" value="Sulfatase"/>
</dbReference>
<dbReference type="PANTHER" id="PTHR42693:SF33">
    <property type="entry name" value="ARYLSULFATASE"/>
    <property type="match status" value="1"/>
</dbReference>
<dbReference type="InterPro" id="IPR017850">
    <property type="entry name" value="Alkaline_phosphatase_core_sf"/>
</dbReference>
<sequence length="464" mass="51214">MLWITLDSVRHDYTSLGTPDRETTPNLQAIAARDDAVSFDSCFAHAHWTPSSSASILTGRRVSSHGIGFADTTQVAQLPDNLTTVGERFSRAGYNTACFSTNPYLGPVTGLDRGFDVGHWSTSHLDMLSGAGIRTALKYLLNVRKLGGGFSLSLRDHFDPIHPRYQTEVVKGWMRKLSRDGPFFIYNHINSTHHPYNPPVTVLRRYLAGTDLTAKEAIRTARAITDDIWGFMAEERPLTEREKTALVAVYEAEIAYHDTLVAELYQYAMSLDTPVIVVITADHGELFGEQGVVGHNLLLSDGIVHVPLVVSGLPGLDSRGDDIVQHIDVMQTVLESVGADASGFEGVNLLKQSPGFAIAERGPRPSNLEAIRTKNSLYEGEYMTDALAMLRTDTWKLLRNGDEHHLYRLPDEETDLARSYPDVVETLGEILDERVGSSPAVEDVDATAEYDPETLSRLESLGYL</sequence>
<dbReference type="Gene3D" id="3.40.720.10">
    <property type="entry name" value="Alkaline Phosphatase, subunit A"/>
    <property type="match status" value="1"/>
</dbReference>
<dbReference type="EMBL" id="CP078065">
    <property type="protein sequence ID" value="UVE52525.1"/>
    <property type="molecule type" value="Genomic_DNA"/>
</dbReference>
<proteinExistence type="inferred from homology"/>
<protein>
    <submittedName>
        <fullName evidence="3">Sulfatase</fullName>
    </submittedName>
</protein>
<geneLocation type="plasmid" evidence="3 4">
    <name>pHl5678-2</name>
</geneLocation>
<gene>
    <name evidence="3" type="ORF">KU306_17895</name>
</gene>
<reference evidence="3" key="1">
    <citation type="submission" date="2021-07" db="EMBL/GenBank/DDBJ databases">
        <title>Studies on halocins as antimicrobial molecules from haloarchaea.</title>
        <authorList>
            <person name="Kumar S."/>
            <person name="Khare S.K."/>
        </authorList>
    </citation>
    <scope>NUCLEOTIDE SEQUENCE</scope>
    <source>
        <strain evidence="3">NCIM 5678</strain>
        <plasmid evidence="3">pHl5678-2</plasmid>
    </source>
</reference>
<dbReference type="CDD" id="cd16148">
    <property type="entry name" value="sulfatase_like"/>
    <property type="match status" value="1"/>
</dbReference>
<evidence type="ECO:0000259" key="2">
    <source>
        <dbReference type="Pfam" id="PF00884"/>
    </source>
</evidence>
<keyword evidence="3" id="KW-0614">Plasmid</keyword>
<evidence type="ECO:0000313" key="3">
    <source>
        <dbReference type="EMBL" id="UVE52525.1"/>
    </source>
</evidence>
<evidence type="ECO:0000313" key="4">
    <source>
        <dbReference type="Proteomes" id="UP001058330"/>
    </source>
</evidence>
<organism evidence="3 4">
    <name type="scientific">Haloferax larsenii</name>
    <dbReference type="NCBI Taxonomy" id="302484"/>
    <lineage>
        <taxon>Archaea</taxon>
        <taxon>Methanobacteriati</taxon>
        <taxon>Methanobacteriota</taxon>
        <taxon>Stenosarchaea group</taxon>
        <taxon>Halobacteria</taxon>
        <taxon>Halobacteriales</taxon>
        <taxon>Haloferacaceae</taxon>
        <taxon>Haloferax</taxon>
    </lineage>
</organism>
<accession>A0ABY5RKH7</accession>
<name>A0ABY5RKH7_HALLR</name>
<dbReference type="InterPro" id="IPR000917">
    <property type="entry name" value="Sulfatase_N"/>
</dbReference>
<feature type="domain" description="Sulfatase N-terminal" evidence="2">
    <location>
        <begin position="2"/>
        <end position="338"/>
    </location>
</feature>
<comment type="similarity">
    <text evidence="1">Belongs to the sulfatase family.</text>
</comment>
<dbReference type="SUPFAM" id="SSF53649">
    <property type="entry name" value="Alkaline phosphatase-like"/>
    <property type="match status" value="1"/>
</dbReference>
<dbReference type="PANTHER" id="PTHR42693">
    <property type="entry name" value="ARYLSULFATASE FAMILY MEMBER"/>
    <property type="match status" value="1"/>
</dbReference>
<keyword evidence="4" id="KW-1185">Reference proteome</keyword>
<dbReference type="Pfam" id="PF00884">
    <property type="entry name" value="Sulfatase"/>
    <property type="match status" value="1"/>
</dbReference>
<evidence type="ECO:0000256" key="1">
    <source>
        <dbReference type="ARBA" id="ARBA00008779"/>
    </source>
</evidence>